<name>A0A9P7F804_9AGAM</name>
<keyword evidence="2" id="KW-1185">Reference proteome</keyword>
<dbReference type="RefSeq" id="XP_041292920.1">
    <property type="nucleotide sequence ID" value="XM_041441494.1"/>
</dbReference>
<dbReference type="Proteomes" id="UP000823399">
    <property type="component" value="Unassembled WGS sequence"/>
</dbReference>
<proteinExistence type="predicted"/>
<dbReference type="EMBL" id="JABBWM010000027">
    <property type="protein sequence ID" value="KAG2108475.1"/>
    <property type="molecule type" value="Genomic_DNA"/>
</dbReference>
<evidence type="ECO:0000313" key="2">
    <source>
        <dbReference type="Proteomes" id="UP000823399"/>
    </source>
</evidence>
<dbReference type="AlphaFoldDB" id="A0A9P7F804"/>
<protein>
    <submittedName>
        <fullName evidence="1">Uncharacterized protein</fullName>
    </submittedName>
</protein>
<gene>
    <name evidence="1" type="ORF">F5147DRAFT_773675</name>
</gene>
<evidence type="ECO:0000313" key="1">
    <source>
        <dbReference type="EMBL" id="KAG2108475.1"/>
    </source>
</evidence>
<organism evidence="1 2">
    <name type="scientific">Suillus discolor</name>
    <dbReference type="NCBI Taxonomy" id="1912936"/>
    <lineage>
        <taxon>Eukaryota</taxon>
        <taxon>Fungi</taxon>
        <taxon>Dikarya</taxon>
        <taxon>Basidiomycota</taxon>
        <taxon>Agaricomycotina</taxon>
        <taxon>Agaricomycetes</taxon>
        <taxon>Agaricomycetidae</taxon>
        <taxon>Boletales</taxon>
        <taxon>Suillineae</taxon>
        <taxon>Suillaceae</taxon>
        <taxon>Suillus</taxon>
    </lineage>
</organism>
<reference evidence="1" key="1">
    <citation type="journal article" date="2020" name="New Phytol.">
        <title>Comparative genomics reveals dynamic genome evolution in host specialist ectomycorrhizal fungi.</title>
        <authorList>
            <person name="Lofgren L.A."/>
            <person name="Nguyen N.H."/>
            <person name="Vilgalys R."/>
            <person name="Ruytinx J."/>
            <person name="Liao H.L."/>
            <person name="Branco S."/>
            <person name="Kuo A."/>
            <person name="LaButti K."/>
            <person name="Lipzen A."/>
            <person name="Andreopoulos W."/>
            <person name="Pangilinan J."/>
            <person name="Riley R."/>
            <person name="Hundley H."/>
            <person name="Na H."/>
            <person name="Barry K."/>
            <person name="Grigoriev I.V."/>
            <person name="Stajich J.E."/>
            <person name="Kennedy P.G."/>
        </authorList>
    </citation>
    <scope>NUCLEOTIDE SEQUENCE</scope>
    <source>
        <strain evidence="1">FC423</strain>
    </source>
</reference>
<sequence length="249" mass="27473">MLPEELALDLYITPCELQETPQHISGDVATLVQAFSAEFVLPHLQRFSKCCAIKDIKPPKHFPAAHINAHSPQYLPAPMDAAGAHIQCFAQSLQAFSNDFKVQARSKTPTNIPSVAIRQGVELAISTAKKPTAHSQRICQHRLTDVFVSGDKNAGLLFLGQELSHDKPRFGPALISIGVNTDVALDWLGLKDEILLELQILIGTTHSSRWEVVFRLPKWNLTYEQAAILSKALLTDLQVQPEVVKVGVF</sequence>
<dbReference type="OrthoDB" id="2687078at2759"/>
<comment type="caution">
    <text evidence="1">The sequence shown here is derived from an EMBL/GenBank/DDBJ whole genome shotgun (WGS) entry which is preliminary data.</text>
</comment>
<accession>A0A9P7F804</accession>
<dbReference type="GeneID" id="64703753"/>